<protein>
    <submittedName>
        <fullName evidence="1">Uncharacterized protein</fullName>
    </submittedName>
</protein>
<accession>A0A486R6H0</accession>
<evidence type="ECO:0000313" key="2">
    <source>
        <dbReference type="EMBL" id="VGM30041.1"/>
    </source>
</evidence>
<reference evidence="1" key="1">
    <citation type="submission" date="2019-03" db="EMBL/GenBank/DDBJ databases">
        <authorList>
            <consortium name="Pathogen Informatics"/>
        </authorList>
    </citation>
    <scope>NUCLEOTIDE SEQUENCE</scope>
    <source>
        <strain evidence="2">5012STDY7626354</strain>
        <strain evidence="1">5012STDY7626444</strain>
    </source>
</reference>
<organism evidence="1">
    <name type="scientific">Klebsiella pneumoniae</name>
    <dbReference type="NCBI Taxonomy" id="573"/>
    <lineage>
        <taxon>Bacteria</taxon>
        <taxon>Pseudomonadati</taxon>
        <taxon>Pseudomonadota</taxon>
        <taxon>Gammaproteobacteria</taxon>
        <taxon>Enterobacterales</taxon>
        <taxon>Enterobacteriaceae</taxon>
        <taxon>Klebsiella/Raoultella group</taxon>
        <taxon>Klebsiella</taxon>
        <taxon>Klebsiella pneumoniae complex</taxon>
    </lineage>
</organism>
<evidence type="ECO:0000313" key="1">
    <source>
        <dbReference type="EMBL" id="VGL97353.1"/>
    </source>
</evidence>
<name>A0A486R6H0_KLEPN</name>
<gene>
    <name evidence="2" type="ORF">SAMEA4873555_05130</name>
    <name evidence="1" type="ORF">SAMEA4873646_05302</name>
</gene>
<sequence>MGEKGCSGFLLEQKKMTLFFVPKWTALAAIPLI</sequence>
<dbReference type="AlphaFoldDB" id="A0A486R6H0"/>
<dbReference type="EMBL" id="CAAHCP010000034">
    <property type="protein sequence ID" value="VGL97353.1"/>
    <property type="molecule type" value="Genomic_DNA"/>
</dbReference>
<dbReference type="EMBL" id="CAAHCY010000014">
    <property type="protein sequence ID" value="VGM30041.1"/>
    <property type="molecule type" value="Genomic_DNA"/>
</dbReference>
<proteinExistence type="predicted"/>